<dbReference type="Proteomes" id="UP000829398">
    <property type="component" value="Chromosome 3"/>
</dbReference>
<gene>
    <name evidence="1" type="ORF">KPL71_008158</name>
</gene>
<keyword evidence="2" id="KW-1185">Reference proteome</keyword>
<evidence type="ECO:0000313" key="2">
    <source>
        <dbReference type="Proteomes" id="UP000829398"/>
    </source>
</evidence>
<accession>A0ACB8M489</accession>
<proteinExistence type="predicted"/>
<protein>
    <submittedName>
        <fullName evidence="1">Uncharacterized protein</fullName>
    </submittedName>
</protein>
<reference evidence="2" key="1">
    <citation type="journal article" date="2023" name="Hortic. Res.">
        <title>A chromosome-level phased genome enabling allele-level studies in sweet orange: a case study on citrus Huanglongbing tolerance.</title>
        <authorList>
            <person name="Wu B."/>
            <person name="Yu Q."/>
            <person name="Deng Z."/>
            <person name="Duan Y."/>
            <person name="Luo F."/>
            <person name="Gmitter F. Jr."/>
        </authorList>
    </citation>
    <scope>NUCLEOTIDE SEQUENCE [LARGE SCALE GENOMIC DNA]</scope>
    <source>
        <strain evidence="2">cv. Valencia</strain>
    </source>
</reference>
<dbReference type="EMBL" id="CM039172">
    <property type="protein sequence ID" value="KAH9780648.1"/>
    <property type="molecule type" value="Genomic_DNA"/>
</dbReference>
<comment type="caution">
    <text evidence="1">The sequence shown here is derived from an EMBL/GenBank/DDBJ whole genome shotgun (WGS) entry which is preliminary data.</text>
</comment>
<name>A0ACB8M489_CITSI</name>
<evidence type="ECO:0000313" key="1">
    <source>
        <dbReference type="EMBL" id="KAH9780648.1"/>
    </source>
</evidence>
<sequence>MSAWVDLQMIRSGATIESVLKEFVTRFTGSLRDWFDSLGPYRQLQFVQLPNVSSALAILYEQFIGEPSTVFEAARRDYLNMKCCSLFYKLNGFNDHTLKHVFLASLPTELQPEIQRQLTVHNLNLDNISLGKIFQIAKRSKKSTIATDNIEFLGMIIKDKHYQPGKHIAQELLHFPDQQLTRKQIQQFLGIINYIRDFIPHVDHHTNQLSALLKKKPPEWNDNHTLTVTTLKKIAQNPPPLKLITDGKRILQTDASDESWGAILLEEINSKESFIAYASGHFSDTQQH</sequence>
<organism evidence="1 2">
    <name type="scientific">Citrus sinensis</name>
    <name type="common">Sweet orange</name>
    <name type="synonym">Citrus aurantium var. sinensis</name>
    <dbReference type="NCBI Taxonomy" id="2711"/>
    <lineage>
        <taxon>Eukaryota</taxon>
        <taxon>Viridiplantae</taxon>
        <taxon>Streptophyta</taxon>
        <taxon>Embryophyta</taxon>
        <taxon>Tracheophyta</taxon>
        <taxon>Spermatophyta</taxon>
        <taxon>Magnoliopsida</taxon>
        <taxon>eudicotyledons</taxon>
        <taxon>Gunneridae</taxon>
        <taxon>Pentapetalae</taxon>
        <taxon>rosids</taxon>
        <taxon>malvids</taxon>
        <taxon>Sapindales</taxon>
        <taxon>Rutaceae</taxon>
        <taxon>Aurantioideae</taxon>
        <taxon>Citrus</taxon>
    </lineage>
</organism>